<protein>
    <submittedName>
        <fullName evidence="1">Abi family protein</fullName>
    </submittedName>
</protein>
<organism evidence="1 2">
    <name type="scientific">Streptomyces atroolivaceus</name>
    <dbReference type="NCBI Taxonomy" id="66869"/>
    <lineage>
        <taxon>Bacteria</taxon>
        <taxon>Bacillati</taxon>
        <taxon>Actinomycetota</taxon>
        <taxon>Actinomycetes</taxon>
        <taxon>Kitasatosporales</taxon>
        <taxon>Streptomycetaceae</taxon>
        <taxon>Streptomyces</taxon>
    </lineage>
</organism>
<sequence length="223" mass="25779">MTNSGEEQLVQAISPERFQPFLDECRGDVVVALRLYAWDAEAARALHSPLRDLEVSLRNRIHRQLTGKFGRSDWWNLPRAQPNRWAMEDIRDAEDKLRRRGNGTAPCDVVATLSFGFWVGLVSTGGHGNYDMKYWYPALRHCFKGVRRTDLHKQLEVMRTLRNRVAHHERIYHRRLDEDFRTAVELTALVAPALAARHEKYSQVPAVLARRARVLSGEEEIVL</sequence>
<evidence type="ECO:0000313" key="2">
    <source>
        <dbReference type="Proteomes" id="UP001595908"/>
    </source>
</evidence>
<name>A0ABV9VBE2_STRAZ</name>
<proteinExistence type="predicted"/>
<dbReference type="RefSeq" id="WP_063746159.1">
    <property type="nucleotide sequence ID" value="NZ_JBFAGR010000038.1"/>
</dbReference>
<dbReference type="Proteomes" id="UP001595908">
    <property type="component" value="Unassembled WGS sequence"/>
</dbReference>
<dbReference type="InterPro" id="IPR011664">
    <property type="entry name" value="Abi_system_AbiD/AbiF-like"/>
</dbReference>
<dbReference type="EMBL" id="JBHSJE010000007">
    <property type="protein sequence ID" value="MFC4981299.1"/>
    <property type="molecule type" value="Genomic_DNA"/>
</dbReference>
<gene>
    <name evidence="1" type="ORF">ACFPL4_23565</name>
</gene>
<dbReference type="GeneID" id="31234477"/>
<keyword evidence="2" id="KW-1185">Reference proteome</keyword>
<evidence type="ECO:0000313" key="1">
    <source>
        <dbReference type="EMBL" id="MFC4981299.1"/>
    </source>
</evidence>
<comment type="caution">
    <text evidence="1">The sequence shown here is derived from an EMBL/GenBank/DDBJ whole genome shotgun (WGS) entry which is preliminary data.</text>
</comment>
<dbReference type="Pfam" id="PF07751">
    <property type="entry name" value="Abi_2"/>
    <property type="match status" value="1"/>
</dbReference>
<reference evidence="2" key="1">
    <citation type="journal article" date="2019" name="Int. J. Syst. Evol. Microbiol.">
        <title>The Global Catalogue of Microorganisms (GCM) 10K type strain sequencing project: providing services to taxonomists for standard genome sequencing and annotation.</title>
        <authorList>
            <consortium name="The Broad Institute Genomics Platform"/>
            <consortium name="The Broad Institute Genome Sequencing Center for Infectious Disease"/>
            <person name="Wu L."/>
            <person name="Ma J."/>
        </authorList>
    </citation>
    <scope>NUCLEOTIDE SEQUENCE [LARGE SCALE GENOMIC DNA]</scope>
    <source>
        <strain evidence="2">ICMP 257</strain>
    </source>
</reference>
<accession>A0ABV9VBE2</accession>